<keyword evidence="4 8" id="KW-1133">Transmembrane helix</keyword>
<accession>A0ABD2N8H5</accession>
<evidence type="ECO:0000256" key="8">
    <source>
        <dbReference type="SAM" id="Phobius"/>
    </source>
</evidence>
<keyword evidence="2" id="KW-1003">Cell membrane</keyword>
<evidence type="ECO:0000313" key="9">
    <source>
        <dbReference type="EMBL" id="KAL3274594.1"/>
    </source>
</evidence>
<gene>
    <name evidence="9" type="ORF">HHI36_015975</name>
</gene>
<sequence>MLSKSGEAYGVEVDILKMISDSLGISIKQKYIKYWLNSSNYIINNECDVLYGNKGRWRSDTMSYTHDYTRMYLFERMYWMVPTPDFIPRYKYYLKAFTEQVWFLWAISSICICFFWYIVDRVLHSKTGLYELAKKFVGEFRLLSEQDYEYERASITQTIISILMMFLTFTWNQFYKTRFQYFLTGLNYQDSIDTIKDIMKHRLKIGALTQTLHLLDHFPKNYIRKYLEVCDVSETCINRTAFHKDMAVLRPIIRARYERHLHLDENKKWLVKQIFPHAFAFQICAVFKAGHPLFSTMNRYIAYMLESGLTDFIKRKYDNIAEGESPFLETQKLNFDHIYAPVCLLSFGLAISLVVFYLKFC</sequence>
<keyword evidence="3 8" id="KW-0812">Transmembrane</keyword>
<evidence type="ECO:0000313" key="10">
    <source>
        <dbReference type="Proteomes" id="UP001516400"/>
    </source>
</evidence>
<dbReference type="EMBL" id="JABFTP020000062">
    <property type="protein sequence ID" value="KAL3274594.1"/>
    <property type="molecule type" value="Genomic_DNA"/>
</dbReference>
<dbReference type="Proteomes" id="UP001516400">
    <property type="component" value="Unassembled WGS sequence"/>
</dbReference>
<evidence type="ECO:0000256" key="1">
    <source>
        <dbReference type="ARBA" id="ARBA00004651"/>
    </source>
</evidence>
<dbReference type="AlphaFoldDB" id="A0ABD2N8H5"/>
<keyword evidence="10" id="KW-1185">Reference proteome</keyword>
<comment type="caution">
    <text evidence="9">The sequence shown here is derived from an EMBL/GenBank/DDBJ whole genome shotgun (WGS) entry which is preliminary data.</text>
</comment>
<evidence type="ECO:0000256" key="2">
    <source>
        <dbReference type="ARBA" id="ARBA00022475"/>
    </source>
</evidence>
<evidence type="ECO:0000256" key="3">
    <source>
        <dbReference type="ARBA" id="ARBA00022692"/>
    </source>
</evidence>
<keyword evidence="6" id="KW-0675">Receptor</keyword>
<evidence type="ECO:0000256" key="6">
    <source>
        <dbReference type="ARBA" id="ARBA00023170"/>
    </source>
</evidence>
<feature type="transmembrane region" description="Helical" evidence="8">
    <location>
        <begin position="338"/>
        <end position="358"/>
    </location>
</feature>
<reference evidence="9 10" key="1">
    <citation type="journal article" date="2021" name="BMC Biol.">
        <title>Horizontally acquired antibacterial genes associated with adaptive radiation of ladybird beetles.</title>
        <authorList>
            <person name="Li H.S."/>
            <person name="Tang X.F."/>
            <person name="Huang Y.H."/>
            <person name="Xu Z.Y."/>
            <person name="Chen M.L."/>
            <person name="Du X.Y."/>
            <person name="Qiu B.Y."/>
            <person name="Chen P.T."/>
            <person name="Zhang W."/>
            <person name="Slipinski A."/>
            <person name="Escalona H.E."/>
            <person name="Waterhouse R.M."/>
            <person name="Zwick A."/>
            <person name="Pang H."/>
        </authorList>
    </citation>
    <scope>NUCLEOTIDE SEQUENCE [LARGE SCALE GENOMIC DNA]</scope>
    <source>
        <strain evidence="9">SYSU2018</strain>
    </source>
</reference>
<feature type="transmembrane region" description="Helical" evidence="8">
    <location>
        <begin position="274"/>
        <end position="294"/>
    </location>
</feature>
<dbReference type="PANTHER" id="PTHR42643:SF30">
    <property type="entry name" value="IONOTROPIC RECEPTOR 40A-RELATED"/>
    <property type="match status" value="1"/>
</dbReference>
<dbReference type="GO" id="GO:0005886">
    <property type="term" value="C:plasma membrane"/>
    <property type="evidence" value="ECO:0007669"/>
    <property type="project" value="UniProtKB-SubCell"/>
</dbReference>
<comment type="subcellular location">
    <subcellularLocation>
        <location evidence="1">Cell membrane</location>
        <topology evidence="1">Multi-pass membrane protein</topology>
    </subcellularLocation>
</comment>
<evidence type="ECO:0000256" key="4">
    <source>
        <dbReference type="ARBA" id="ARBA00022989"/>
    </source>
</evidence>
<keyword evidence="5 8" id="KW-0472">Membrane</keyword>
<evidence type="ECO:0000256" key="7">
    <source>
        <dbReference type="ARBA" id="ARBA00023180"/>
    </source>
</evidence>
<dbReference type="SUPFAM" id="SSF53850">
    <property type="entry name" value="Periplasmic binding protein-like II"/>
    <property type="match status" value="1"/>
</dbReference>
<keyword evidence="7" id="KW-0325">Glycoprotein</keyword>
<name>A0ABD2N8H5_9CUCU</name>
<evidence type="ECO:0000256" key="5">
    <source>
        <dbReference type="ARBA" id="ARBA00023136"/>
    </source>
</evidence>
<feature type="transmembrane region" description="Helical" evidence="8">
    <location>
        <begin position="153"/>
        <end position="171"/>
    </location>
</feature>
<dbReference type="InterPro" id="IPR052192">
    <property type="entry name" value="Insect_Ionotropic_Sensory_Rcpt"/>
</dbReference>
<dbReference type="PANTHER" id="PTHR42643">
    <property type="entry name" value="IONOTROPIC RECEPTOR 20A-RELATED"/>
    <property type="match status" value="1"/>
</dbReference>
<proteinExistence type="predicted"/>
<protein>
    <submittedName>
        <fullName evidence="9">Uncharacterized protein</fullName>
    </submittedName>
</protein>
<feature type="transmembrane region" description="Helical" evidence="8">
    <location>
        <begin position="101"/>
        <end position="119"/>
    </location>
</feature>
<organism evidence="9 10">
    <name type="scientific">Cryptolaemus montrouzieri</name>
    <dbReference type="NCBI Taxonomy" id="559131"/>
    <lineage>
        <taxon>Eukaryota</taxon>
        <taxon>Metazoa</taxon>
        <taxon>Ecdysozoa</taxon>
        <taxon>Arthropoda</taxon>
        <taxon>Hexapoda</taxon>
        <taxon>Insecta</taxon>
        <taxon>Pterygota</taxon>
        <taxon>Neoptera</taxon>
        <taxon>Endopterygota</taxon>
        <taxon>Coleoptera</taxon>
        <taxon>Polyphaga</taxon>
        <taxon>Cucujiformia</taxon>
        <taxon>Coccinelloidea</taxon>
        <taxon>Coccinellidae</taxon>
        <taxon>Scymninae</taxon>
        <taxon>Scymnini</taxon>
        <taxon>Cryptolaemus</taxon>
    </lineage>
</organism>